<proteinExistence type="predicted"/>
<sequence>MSDLCDARGAAADPPADATASVDVHVDIVAKMVRLWSTNDPPLDSESAVLTDVLESTRVRLGAVDAELAGLKARVQCLEQDRSDLSSLEANVANVLSPLRRVPRDILAEIFDWTLDPTEPAPWELCPCAPLSIATSPWVLTHVSSLWRAVAVASPSLWAPVGIDFNVKERYPALMLRTHMARARRLNIRFFATEEGGPRASTRAVSSRLAQEGYDLDLRSLRSVWLQWATPYRDMQDAFSTELLRTATDLVDIGVDHPVDFVPSSLPPVHAITRYDVDCPWTTHVGLLRSLPNLQEARIAVGARLEAPVESPIVLPDLRGLYIDDPACLQALDVPALEALAVTARDPTELDALVRFLESASCALHRICFHGLLYTEGLADILQKFPSLTDVGLSFANYREEEDYGMGEQVERALVTAFLDLFTLAPAAPSTAVLPHVTEIRLACEYDHPTYLPLLVEMLRSRMRAEPRTIKAAKLVCLTSEMNPVAHSVEKMKALQMEGLQVSLSCGGVGRRLSDRWLCKAGWP</sequence>
<dbReference type="OrthoDB" id="3365698at2759"/>
<organism evidence="2 3">
    <name type="scientific">Mycena sanguinolenta</name>
    <dbReference type="NCBI Taxonomy" id="230812"/>
    <lineage>
        <taxon>Eukaryota</taxon>
        <taxon>Fungi</taxon>
        <taxon>Dikarya</taxon>
        <taxon>Basidiomycota</taxon>
        <taxon>Agaricomycotina</taxon>
        <taxon>Agaricomycetes</taxon>
        <taxon>Agaricomycetidae</taxon>
        <taxon>Agaricales</taxon>
        <taxon>Marasmiineae</taxon>
        <taxon>Mycenaceae</taxon>
        <taxon>Mycena</taxon>
    </lineage>
</organism>
<accession>A0A8H6X9Q9</accession>
<keyword evidence="3" id="KW-1185">Reference proteome</keyword>
<protein>
    <recommendedName>
        <fullName evidence="4">F-box domain-containing protein</fullName>
    </recommendedName>
</protein>
<comment type="caution">
    <text evidence="2">The sequence shown here is derived from an EMBL/GenBank/DDBJ whole genome shotgun (WGS) entry which is preliminary data.</text>
</comment>
<feature type="coiled-coil region" evidence="1">
    <location>
        <begin position="61"/>
        <end position="88"/>
    </location>
</feature>
<dbReference type="Proteomes" id="UP000623467">
    <property type="component" value="Unassembled WGS sequence"/>
</dbReference>
<gene>
    <name evidence="2" type="ORF">MSAN_02289700</name>
</gene>
<evidence type="ECO:0000256" key="1">
    <source>
        <dbReference type="SAM" id="Coils"/>
    </source>
</evidence>
<keyword evidence="1" id="KW-0175">Coiled coil</keyword>
<name>A0A8H6X9Q9_9AGAR</name>
<dbReference type="AlphaFoldDB" id="A0A8H6X9Q9"/>
<dbReference type="EMBL" id="JACAZH010000036">
    <property type="protein sequence ID" value="KAF7336575.1"/>
    <property type="molecule type" value="Genomic_DNA"/>
</dbReference>
<reference evidence="2" key="1">
    <citation type="submission" date="2020-05" db="EMBL/GenBank/DDBJ databases">
        <title>Mycena genomes resolve the evolution of fungal bioluminescence.</title>
        <authorList>
            <person name="Tsai I.J."/>
        </authorList>
    </citation>
    <scope>NUCLEOTIDE SEQUENCE</scope>
    <source>
        <strain evidence="2">160909Yilan</strain>
    </source>
</reference>
<evidence type="ECO:0008006" key="4">
    <source>
        <dbReference type="Google" id="ProtNLM"/>
    </source>
</evidence>
<evidence type="ECO:0000313" key="3">
    <source>
        <dbReference type="Proteomes" id="UP000623467"/>
    </source>
</evidence>
<evidence type="ECO:0000313" key="2">
    <source>
        <dbReference type="EMBL" id="KAF7336575.1"/>
    </source>
</evidence>